<dbReference type="Proteomes" id="UP000030746">
    <property type="component" value="Unassembled WGS sequence"/>
</dbReference>
<gene>
    <name evidence="4" type="ORF">LOTGIDRAFT_176868</name>
</gene>
<dbReference type="SUPFAM" id="SSF48726">
    <property type="entry name" value="Immunoglobulin"/>
    <property type="match status" value="1"/>
</dbReference>
<dbReference type="InterPro" id="IPR013098">
    <property type="entry name" value="Ig_I-set"/>
</dbReference>
<evidence type="ECO:0000313" key="5">
    <source>
        <dbReference type="Proteomes" id="UP000030746"/>
    </source>
</evidence>
<dbReference type="HOGENOM" id="CLU_1387329_0_0_1"/>
<dbReference type="OrthoDB" id="6435907at2759"/>
<evidence type="ECO:0000259" key="3">
    <source>
        <dbReference type="PROSITE" id="PS50835"/>
    </source>
</evidence>
<dbReference type="PANTHER" id="PTHR44969">
    <property type="entry name" value="CELL SURFACE A33 ANTIGEN"/>
    <property type="match status" value="1"/>
</dbReference>
<dbReference type="PANTHER" id="PTHR44969:SF1">
    <property type="entry name" value="CELL SURFACE A33 ANTIGEN"/>
    <property type="match status" value="1"/>
</dbReference>
<dbReference type="KEGG" id="lgi:LOTGIDRAFT_176868"/>
<proteinExistence type="predicted"/>
<dbReference type="CTD" id="20244048"/>
<organism evidence="4 5">
    <name type="scientific">Lottia gigantea</name>
    <name type="common">Giant owl limpet</name>
    <dbReference type="NCBI Taxonomy" id="225164"/>
    <lineage>
        <taxon>Eukaryota</taxon>
        <taxon>Metazoa</taxon>
        <taxon>Spiralia</taxon>
        <taxon>Lophotrochozoa</taxon>
        <taxon>Mollusca</taxon>
        <taxon>Gastropoda</taxon>
        <taxon>Patellogastropoda</taxon>
        <taxon>Lottioidea</taxon>
        <taxon>Lottiidae</taxon>
        <taxon>Lottia</taxon>
    </lineage>
</organism>
<dbReference type="InterPro" id="IPR003599">
    <property type="entry name" value="Ig_sub"/>
</dbReference>
<dbReference type="RefSeq" id="XP_009061095.1">
    <property type="nucleotide sequence ID" value="XM_009062847.1"/>
</dbReference>
<dbReference type="Gene3D" id="2.60.40.10">
    <property type="entry name" value="Immunoglobulins"/>
    <property type="match status" value="1"/>
</dbReference>
<evidence type="ECO:0000313" key="4">
    <source>
        <dbReference type="EMBL" id="ESO88217.1"/>
    </source>
</evidence>
<dbReference type="EMBL" id="KB202733">
    <property type="protein sequence ID" value="ESO88217.1"/>
    <property type="molecule type" value="Genomic_DNA"/>
</dbReference>
<dbReference type="InterPro" id="IPR036179">
    <property type="entry name" value="Ig-like_dom_sf"/>
</dbReference>
<keyword evidence="5" id="KW-1185">Reference proteome</keyword>
<dbReference type="Pfam" id="PF07679">
    <property type="entry name" value="I-set"/>
    <property type="match status" value="1"/>
</dbReference>
<feature type="transmembrane region" description="Helical" evidence="2">
    <location>
        <begin position="102"/>
        <end position="130"/>
    </location>
</feature>
<dbReference type="InterPro" id="IPR013783">
    <property type="entry name" value="Ig-like_fold"/>
</dbReference>
<dbReference type="GeneID" id="20244048"/>
<name>V3ZV17_LOTGI</name>
<protein>
    <recommendedName>
        <fullName evidence="3">Ig-like domain-containing protein</fullName>
    </recommendedName>
</protein>
<dbReference type="STRING" id="225164.V3ZV17"/>
<keyword evidence="2" id="KW-0472">Membrane</keyword>
<dbReference type="GO" id="GO:0005886">
    <property type="term" value="C:plasma membrane"/>
    <property type="evidence" value="ECO:0007669"/>
    <property type="project" value="InterPro"/>
</dbReference>
<dbReference type="SMART" id="SM00409">
    <property type="entry name" value="IG"/>
    <property type="match status" value="1"/>
</dbReference>
<feature type="non-terminal residue" evidence="4">
    <location>
        <position position="197"/>
    </location>
</feature>
<dbReference type="InterPro" id="IPR007110">
    <property type="entry name" value="Ig-like_dom"/>
</dbReference>
<keyword evidence="2" id="KW-1133">Transmembrane helix</keyword>
<feature type="region of interest" description="Disordered" evidence="1">
    <location>
        <begin position="163"/>
        <end position="197"/>
    </location>
</feature>
<feature type="compositionally biased region" description="Polar residues" evidence="1">
    <location>
        <begin position="185"/>
        <end position="197"/>
    </location>
</feature>
<dbReference type="AlphaFoldDB" id="V3ZV17"/>
<sequence>APIDVTLEPDQREITVDKNEDLKVRCSAKCFPKCDVTWGKDFQVLGSNDLINLTETVFGKDLKIVNISSSYEGFYVCLVNNIHGEAKTGFTLSVRESISVKVVIGFVIVIAAIVIVMVFVIVFVIIVIVYKKYLNKKKKNDQHIRCLVEDSIYDTIDESLIGTSRNDEPRTSRDHISRNDVPGTSRDNNSRNSIQNM</sequence>
<dbReference type="PROSITE" id="PS50835">
    <property type="entry name" value="IG_LIKE"/>
    <property type="match status" value="1"/>
</dbReference>
<evidence type="ECO:0000256" key="2">
    <source>
        <dbReference type="SAM" id="Phobius"/>
    </source>
</evidence>
<accession>V3ZV17</accession>
<evidence type="ECO:0000256" key="1">
    <source>
        <dbReference type="SAM" id="MobiDB-lite"/>
    </source>
</evidence>
<dbReference type="InterPro" id="IPR042474">
    <property type="entry name" value="A33"/>
</dbReference>
<feature type="compositionally biased region" description="Basic and acidic residues" evidence="1">
    <location>
        <begin position="165"/>
        <end position="178"/>
    </location>
</feature>
<reference evidence="4 5" key="1">
    <citation type="journal article" date="2013" name="Nature">
        <title>Insights into bilaterian evolution from three spiralian genomes.</title>
        <authorList>
            <person name="Simakov O."/>
            <person name="Marletaz F."/>
            <person name="Cho S.J."/>
            <person name="Edsinger-Gonzales E."/>
            <person name="Havlak P."/>
            <person name="Hellsten U."/>
            <person name="Kuo D.H."/>
            <person name="Larsson T."/>
            <person name="Lv J."/>
            <person name="Arendt D."/>
            <person name="Savage R."/>
            <person name="Osoegawa K."/>
            <person name="de Jong P."/>
            <person name="Grimwood J."/>
            <person name="Chapman J.A."/>
            <person name="Shapiro H."/>
            <person name="Aerts A."/>
            <person name="Otillar R.P."/>
            <person name="Terry A.Y."/>
            <person name="Boore J.L."/>
            <person name="Grigoriev I.V."/>
            <person name="Lindberg D.R."/>
            <person name="Seaver E.C."/>
            <person name="Weisblat D.A."/>
            <person name="Putnam N.H."/>
            <person name="Rokhsar D.S."/>
        </authorList>
    </citation>
    <scope>NUCLEOTIDE SEQUENCE [LARGE SCALE GENOMIC DNA]</scope>
</reference>
<feature type="domain" description="Ig-like" evidence="3">
    <location>
        <begin position="2"/>
        <end position="93"/>
    </location>
</feature>
<feature type="non-terminal residue" evidence="4">
    <location>
        <position position="1"/>
    </location>
</feature>
<keyword evidence="2" id="KW-0812">Transmembrane</keyword>